<name>A0A6A6XCF3_9PLEO</name>
<dbReference type="Proteomes" id="UP000799757">
    <property type="component" value="Unassembled WGS sequence"/>
</dbReference>
<sequence length="481" mass="55222">MTTIKTMTSFSDFPAELKLYISEISEPRDSFSLAFTSKHTWQVCESIIRNHKVLHDKYGVICTDGAKHTFWDLLNDVLEKPHVANYVIKVQISSTRCTMYHPDNGYTRHAAIGFMESPPEDILQYLDAAQRSPFLRQPPRRKGWYFRADGDDLNRQIIEGAESPIIAIVLPLLRNLRELLYVSRGDDFWFMYALMQVGEAYKNNPSSDLPFQNLKGVTISEYAGLYCVDCKLSFILRLPALEWFKGSMIIVDKDDFQRAQTPTSNLKRLIFTNSNLDSETLGLLLSNIKNLKIFQYDYRAESETSCNAREMIAVLQRYCSHSLERLLLISEDEPGSHPVHLPSGFKCLKTLRCNFRDLVLRGDEHIDEGDNVADEQSDFKAEKDVDSSLAFDPNIFFPPSLEHLHIDVHDNSTLSKTDKFNMLDRLLASKKDALPNLEQVYVDVAHESAEQLAVFKAKAAERRIQFEPVQLEKTTRRHTPR</sequence>
<dbReference type="AlphaFoldDB" id="A0A6A6XCF3"/>
<proteinExistence type="predicted"/>
<protein>
    <recommendedName>
        <fullName evidence="3">F-box domain-containing protein</fullName>
    </recommendedName>
</protein>
<dbReference type="OrthoDB" id="5304354at2759"/>
<gene>
    <name evidence="1" type="ORF">K505DRAFT_384505</name>
</gene>
<accession>A0A6A6XCF3</accession>
<reference evidence="1" key="1">
    <citation type="journal article" date="2020" name="Stud. Mycol.">
        <title>101 Dothideomycetes genomes: a test case for predicting lifestyles and emergence of pathogens.</title>
        <authorList>
            <person name="Haridas S."/>
            <person name="Albert R."/>
            <person name="Binder M."/>
            <person name="Bloem J."/>
            <person name="Labutti K."/>
            <person name="Salamov A."/>
            <person name="Andreopoulos B."/>
            <person name="Baker S."/>
            <person name="Barry K."/>
            <person name="Bills G."/>
            <person name="Bluhm B."/>
            <person name="Cannon C."/>
            <person name="Castanera R."/>
            <person name="Culley D."/>
            <person name="Daum C."/>
            <person name="Ezra D."/>
            <person name="Gonzalez J."/>
            <person name="Henrissat B."/>
            <person name="Kuo A."/>
            <person name="Liang C."/>
            <person name="Lipzen A."/>
            <person name="Lutzoni F."/>
            <person name="Magnuson J."/>
            <person name="Mondo S."/>
            <person name="Nolan M."/>
            <person name="Ohm R."/>
            <person name="Pangilinan J."/>
            <person name="Park H.-J."/>
            <person name="Ramirez L."/>
            <person name="Alfaro M."/>
            <person name="Sun H."/>
            <person name="Tritt A."/>
            <person name="Yoshinaga Y."/>
            <person name="Zwiers L.-H."/>
            <person name="Turgeon B."/>
            <person name="Goodwin S."/>
            <person name="Spatafora J."/>
            <person name="Crous P."/>
            <person name="Grigoriev I."/>
        </authorList>
    </citation>
    <scope>NUCLEOTIDE SEQUENCE</scope>
    <source>
        <strain evidence="1">CBS 109.77</strain>
    </source>
</reference>
<evidence type="ECO:0000313" key="1">
    <source>
        <dbReference type="EMBL" id="KAF2794122.1"/>
    </source>
</evidence>
<evidence type="ECO:0000313" key="2">
    <source>
        <dbReference type="Proteomes" id="UP000799757"/>
    </source>
</evidence>
<keyword evidence="2" id="KW-1185">Reference proteome</keyword>
<evidence type="ECO:0008006" key="3">
    <source>
        <dbReference type="Google" id="ProtNLM"/>
    </source>
</evidence>
<dbReference type="EMBL" id="MU001902">
    <property type="protein sequence ID" value="KAF2794122.1"/>
    <property type="molecule type" value="Genomic_DNA"/>
</dbReference>
<organism evidence="1 2">
    <name type="scientific">Melanomma pulvis-pyrius CBS 109.77</name>
    <dbReference type="NCBI Taxonomy" id="1314802"/>
    <lineage>
        <taxon>Eukaryota</taxon>
        <taxon>Fungi</taxon>
        <taxon>Dikarya</taxon>
        <taxon>Ascomycota</taxon>
        <taxon>Pezizomycotina</taxon>
        <taxon>Dothideomycetes</taxon>
        <taxon>Pleosporomycetidae</taxon>
        <taxon>Pleosporales</taxon>
        <taxon>Melanommataceae</taxon>
        <taxon>Melanomma</taxon>
    </lineage>
</organism>